<evidence type="ECO:0000313" key="18">
    <source>
        <dbReference type="EMBL" id="PSC03699.1"/>
    </source>
</evidence>
<keyword evidence="6" id="KW-0547">Nucleotide-binding</keyword>
<dbReference type="SFLD" id="SFLDF00027">
    <property type="entry name" value="p-type_atpase"/>
    <property type="match status" value="1"/>
</dbReference>
<comment type="subcellular location">
    <subcellularLocation>
        <location evidence="1">Endomembrane system</location>
        <topology evidence="1">Multi-pass membrane protein</topology>
    </subcellularLocation>
</comment>
<dbReference type="Gene3D" id="2.70.150.10">
    <property type="entry name" value="Calcium-transporting ATPase, cytoplasmic transduction domain A"/>
    <property type="match status" value="1"/>
</dbReference>
<name>A0A2T1HQA2_9HYPH</name>
<dbReference type="Gene3D" id="3.40.50.1000">
    <property type="entry name" value="HAD superfamily/HAD-like"/>
    <property type="match status" value="1"/>
</dbReference>
<feature type="transmembrane region" description="Helical" evidence="16">
    <location>
        <begin position="659"/>
        <end position="680"/>
    </location>
</feature>
<dbReference type="SUPFAM" id="SSF81653">
    <property type="entry name" value="Calcium ATPase, transduction domain A"/>
    <property type="match status" value="1"/>
</dbReference>
<dbReference type="SMART" id="SM00831">
    <property type="entry name" value="Cation_ATPase_N"/>
    <property type="match status" value="1"/>
</dbReference>
<evidence type="ECO:0000256" key="8">
    <source>
        <dbReference type="ARBA" id="ARBA00022840"/>
    </source>
</evidence>
<reference evidence="19" key="1">
    <citation type="submission" date="2018-03" db="EMBL/GenBank/DDBJ databases">
        <authorList>
            <person name="Sun L."/>
            <person name="Liu H."/>
            <person name="Chen W."/>
            <person name="Huang K."/>
            <person name="Liu W."/>
            <person name="Gao X."/>
        </authorList>
    </citation>
    <scope>NUCLEOTIDE SEQUENCE [LARGE SCALE GENOMIC DNA]</scope>
    <source>
        <strain evidence="19">SH9</strain>
    </source>
</reference>
<feature type="transmembrane region" description="Helical" evidence="16">
    <location>
        <begin position="809"/>
        <end position="826"/>
    </location>
</feature>
<dbReference type="InterPro" id="IPR023298">
    <property type="entry name" value="ATPase_P-typ_TM_dom_sf"/>
</dbReference>
<dbReference type="EC" id="7.2.2.8" evidence="2"/>
<keyword evidence="19" id="KW-1185">Reference proteome</keyword>
<keyword evidence="4 16" id="KW-0812">Transmembrane</keyword>
<keyword evidence="13 16" id="KW-0472">Membrane</keyword>
<dbReference type="PROSITE" id="PS00154">
    <property type="entry name" value="ATPASE_E1_E2"/>
    <property type="match status" value="1"/>
</dbReference>
<evidence type="ECO:0000256" key="16">
    <source>
        <dbReference type="SAM" id="Phobius"/>
    </source>
</evidence>
<feature type="transmembrane region" description="Helical" evidence="16">
    <location>
        <begin position="67"/>
        <end position="83"/>
    </location>
</feature>
<feature type="domain" description="Cation-transporting P-type ATPase N-terminal" evidence="17">
    <location>
        <begin position="2"/>
        <end position="63"/>
    </location>
</feature>
<keyword evidence="3" id="KW-0813">Transport</keyword>
<feature type="transmembrane region" description="Helical" evidence="16">
    <location>
        <begin position="42"/>
        <end position="61"/>
    </location>
</feature>
<dbReference type="PRINTS" id="PR00119">
    <property type="entry name" value="CATATPASE"/>
</dbReference>
<dbReference type="GO" id="GO:0140581">
    <property type="term" value="F:P-type monovalent copper transporter activity"/>
    <property type="evidence" value="ECO:0007669"/>
    <property type="project" value="UniProtKB-EC"/>
</dbReference>
<dbReference type="EMBL" id="PVZS01000021">
    <property type="protein sequence ID" value="PSC03699.1"/>
    <property type="molecule type" value="Genomic_DNA"/>
</dbReference>
<keyword evidence="10 16" id="KW-1133">Transmembrane helix</keyword>
<dbReference type="InterPro" id="IPR006068">
    <property type="entry name" value="ATPase_P-typ_cation-transptr_C"/>
</dbReference>
<evidence type="ECO:0000256" key="3">
    <source>
        <dbReference type="ARBA" id="ARBA00022448"/>
    </source>
</evidence>
<evidence type="ECO:0000256" key="1">
    <source>
        <dbReference type="ARBA" id="ARBA00004127"/>
    </source>
</evidence>
<proteinExistence type="predicted"/>
<dbReference type="GO" id="GO:0016020">
    <property type="term" value="C:membrane"/>
    <property type="evidence" value="ECO:0007669"/>
    <property type="project" value="InterPro"/>
</dbReference>
<dbReference type="PRINTS" id="PR00120">
    <property type="entry name" value="HATPASE"/>
</dbReference>
<dbReference type="InterPro" id="IPR008250">
    <property type="entry name" value="ATPase_P-typ_transduc_dom_A_sf"/>
</dbReference>
<dbReference type="InterPro" id="IPR018303">
    <property type="entry name" value="ATPase_P-typ_P_site"/>
</dbReference>
<evidence type="ECO:0000256" key="7">
    <source>
        <dbReference type="ARBA" id="ARBA00022796"/>
    </source>
</evidence>
<feature type="transmembrane region" description="Helical" evidence="16">
    <location>
        <begin position="633"/>
        <end position="653"/>
    </location>
</feature>
<keyword evidence="5" id="KW-0479">Metal-binding</keyword>
<feature type="transmembrane region" description="Helical" evidence="16">
    <location>
        <begin position="740"/>
        <end position="760"/>
    </location>
</feature>
<dbReference type="SUPFAM" id="SSF81665">
    <property type="entry name" value="Calcium ATPase, transmembrane domain M"/>
    <property type="match status" value="1"/>
</dbReference>
<dbReference type="SFLD" id="SFLDS00003">
    <property type="entry name" value="Haloacid_Dehalogenase"/>
    <property type="match status" value="1"/>
</dbReference>
<evidence type="ECO:0000256" key="6">
    <source>
        <dbReference type="ARBA" id="ARBA00022741"/>
    </source>
</evidence>
<dbReference type="Pfam" id="PF00122">
    <property type="entry name" value="E1-E2_ATPase"/>
    <property type="match status" value="1"/>
</dbReference>
<keyword evidence="9" id="KW-1278">Translocase</keyword>
<dbReference type="InterPro" id="IPR001757">
    <property type="entry name" value="P_typ_ATPase"/>
</dbReference>
<feature type="region of interest" description="Disordered" evidence="15">
    <location>
        <begin position="156"/>
        <end position="179"/>
    </location>
</feature>
<dbReference type="AlphaFoldDB" id="A0A2T1HQA2"/>
<dbReference type="Proteomes" id="UP000239772">
    <property type="component" value="Unassembled WGS sequence"/>
</dbReference>
<organism evidence="18 19">
    <name type="scientific">Alsobacter soli</name>
    <dbReference type="NCBI Taxonomy" id="2109933"/>
    <lineage>
        <taxon>Bacteria</taxon>
        <taxon>Pseudomonadati</taxon>
        <taxon>Pseudomonadota</taxon>
        <taxon>Alphaproteobacteria</taxon>
        <taxon>Hyphomicrobiales</taxon>
        <taxon>Alsobacteraceae</taxon>
        <taxon>Alsobacter</taxon>
    </lineage>
</organism>
<dbReference type="FunFam" id="3.40.50.1000:FF:000144">
    <property type="entry name" value="copper-transporting ATPase 1 isoform X2"/>
    <property type="match status" value="1"/>
</dbReference>
<keyword evidence="7" id="KW-0187">Copper transport</keyword>
<dbReference type="SFLD" id="SFLDG00002">
    <property type="entry name" value="C1.7:_P-type_atpase_like"/>
    <property type="match status" value="1"/>
</dbReference>
<feature type="transmembrane region" description="Helical" evidence="16">
    <location>
        <begin position="264"/>
        <end position="288"/>
    </location>
</feature>
<keyword evidence="12" id="KW-0406">Ion transport</keyword>
<dbReference type="NCBIfam" id="TIGR01494">
    <property type="entry name" value="ATPase_P-type"/>
    <property type="match status" value="1"/>
</dbReference>
<dbReference type="GO" id="GO:0005524">
    <property type="term" value="F:ATP binding"/>
    <property type="evidence" value="ECO:0007669"/>
    <property type="project" value="UniProtKB-KW"/>
</dbReference>
<dbReference type="InterPro" id="IPR004014">
    <property type="entry name" value="ATPase_P-typ_cation-transptr_N"/>
</dbReference>
<gene>
    <name evidence="18" type="ORF">SLNSH_17275</name>
</gene>
<accession>A0A2T1HQA2</accession>
<sequence>MTRATSPVGLSAEEAAARLRRDGPNELPRPERRTLLRIIRDVLSEPMLALLAGGGLVYLLLGDTVEALVLSVFATLSIVITIVQESRTERVLEALRDLTSPRALVIRGGTRTRIPGREVVRGDLILLAEGDRVPADALLAESSDLQVDESLLTGESVPVRKKTGSGEEPFSSRPGGDDLPQVFSGSLVVRGSGLAEVTATGADSEIGRIGASLGGLETEAPRLQTQTRRVVRAFAAASAAVCLLVVAIYGVARGSWLDGFLAGIALGMSLLPEEFPVVLAVFMAMGAWRISRARVLTRRAAAIESLGAATVLCTDKTGTLTENRMSIAEIRLPDGGAHAPASANPRVRAVIETGMLASAPRPSDPMELAFFRLGVERAAPAELARSYPLRPDLLAMTQVWRTPDRPEQVAAAKGAPEAIARLCGLAPDQAQAVAAGAEAMAAEGLRVLGVARAVSPSGPLPESQTGFRFAFLGLVGLADPLRPAVPAAVAECRAAGIRVVMITGDYPATARTIARQAGIDGDCLLAGDELSTLDDAALRDRARAATVFARIMPEQKLRIVQALKANGEVVAMTGDGVNDAPSLKAAHIGIAMGGRGTDVAREAAALVLLDDDFGSIAAAVRLGRRIYDNLRKAMGFIFAVHVPIAGLTVAPLMLGWPPLFGPVHIAVLEMVIDPICSLVFEAEPEEDDVMRRPPRDPAAPLFTPALIGWGLLQGGLAFVATAGAVWTASARGMGPDEVRAVAFVSLVLSILALVFVNRSFSASLLNAVRRPSAVLLAVLAATASTLSALLLWPALRSLFRFAPLHPDDLGAAAASAIALLLALEALKRGWSRVGVGRASTIRP</sequence>
<evidence type="ECO:0000256" key="12">
    <source>
        <dbReference type="ARBA" id="ARBA00023065"/>
    </source>
</evidence>
<evidence type="ECO:0000256" key="14">
    <source>
        <dbReference type="ARBA" id="ARBA00049289"/>
    </source>
</evidence>
<evidence type="ECO:0000256" key="5">
    <source>
        <dbReference type="ARBA" id="ARBA00022723"/>
    </source>
</evidence>
<dbReference type="GO" id="GO:0012505">
    <property type="term" value="C:endomembrane system"/>
    <property type="evidence" value="ECO:0007669"/>
    <property type="project" value="UniProtKB-SubCell"/>
</dbReference>
<dbReference type="Pfam" id="PF00702">
    <property type="entry name" value="Hydrolase"/>
    <property type="match status" value="1"/>
</dbReference>
<dbReference type="InterPro" id="IPR023299">
    <property type="entry name" value="ATPase_P-typ_cyto_dom_N"/>
</dbReference>
<dbReference type="SUPFAM" id="SSF56784">
    <property type="entry name" value="HAD-like"/>
    <property type="match status" value="1"/>
</dbReference>
<dbReference type="Pfam" id="PF00689">
    <property type="entry name" value="Cation_ATPase_C"/>
    <property type="match status" value="1"/>
</dbReference>
<dbReference type="Pfam" id="PF00690">
    <property type="entry name" value="Cation_ATPase_N"/>
    <property type="match status" value="1"/>
</dbReference>
<dbReference type="InterPro" id="IPR023214">
    <property type="entry name" value="HAD_sf"/>
</dbReference>
<dbReference type="InterPro" id="IPR044492">
    <property type="entry name" value="P_typ_ATPase_HD_dom"/>
</dbReference>
<dbReference type="Gene3D" id="1.20.1110.10">
    <property type="entry name" value="Calcium-transporting ATPase, transmembrane domain"/>
    <property type="match status" value="1"/>
</dbReference>
<dbReference type="PANTHER" id="PTHR42861">
    <property type="entry name" value="CALCIUM-TRANSPORTING ATPASE"/>
    <property type="match status" value="1"/>
</dbReference>
<protein>
    <recommendedName>
        <fullName evidence="2">P-type Cu(+) transporter</fullName>
        <ecNumber evidence="2">7.2.2.8</ecNumber>
    </recommendedName>
</protein>
<dbReference type="InterPro" id="IPR036412">
    <property type="entry name" value="HAD-like_sf"/>
</dbReference>
<evidence type="ECO:0000256" key="10">
    <source>
        <dbReference type="ARBA" id="ARBA00022989"/>
    </source>
</evidence>
<dbReference type="GO" id="GO:0046872">
    <property type="term" value="F:metal ion binding"/>
    <property type="evidence" value="ECO:0007669"/>
    <property type="project" value="UniProtKB-KW"/>
</dbReference>
<evidence type="ECO:0000256" key="9">
    <source>
        <dbReference type="ARBA" id="ARBA00022967"/>
    </source>
</evidence>
<feature type="transmembrane region" description="Helical" evidence="16">
    <location>
        <begin position="772"/>
        <end position="794"/>
    </location>
</feature>
<comment type="catalytic activity">
    <reaction evidence="14">
        <text>Cu(+)(in) + ATP + H2O = Cu(+)(out) + ADP + phosphate + H(+)</text>
        <dbReference type="Rhea" id="RHEA:25792"/>
        <dbReference type="ChEBI" id="CHEBI:15377"/>
        <dbReference type="ChEBI" id="CHEBI:15378"/>
        <dbReference type="ChEBI" id="CHEBI:30616"/>
        <dbReference type="ChEBI" id="CHEBI:43474"/>
        <dbReference type="ChEBI" id="CHEBI:49552"/>
        <dbReference type="ChEBI" id="CHEBI:456216"/>
        <dbReference type="EC" id="7.2.2.8"/>
    </reaction>
</comment>
<feature type="transmembrane region" description="Helical" evidence="16">
    <location>
        <begin position="701"/>
        <end position="728"/>
    </location>
</feature>
<dbReference type="InterPro" id="IPR059000">
    <property type="entry name" value="ATPase_P-type_domA"/>
</dbReference>
<keyword evidence="8" id="KW-0067">ATP-binding</keyword>
<evidence type="ECO:0000256" key="13">
    <source>
        <dbReference type="ARBA" id="ARBA00023136"/>
    </source>
</evidence>
<feature type="transmembrane region" description="Helical" evidence="16">
    <location>
        <begin position="230"/>
        <end position="252"/>
    </location>
</feature>
<dbReference type="Gene3D" id="3.40.1110.10">
    <property type="entry name" value="Calcium-transporting ATPase, cytoplasmic domain N"/>
    <property type="match status" value="1"/>
</dbReference>
<evidence type="ECO:0000256" key="11">
    <source>
        <dbReference type="ARBA" id="ARBA00023008"/>
    </source>
</evidence>
<dbReference type="RefSeq" id="WP_106338268.1">
    <property type="nucleotide sequence ID" value="NZ_PVZS01000021.1"/>
</dbReference>
<evidence type="ECO:0000256" key="4">
    <source>
        <dbReference type="ARBA" id="ARBA00022692"/>
    </source>
</evidence>
<evidence type="ECO:0000259" key="17">
    <source>
        <dbReference type="SMART" id="SM00831"/>
    </source>
</evidence>
<comment type="caution">
    <text evidence="18">The sequence shown here is derived from an EMBL/GenBank/DDBJ whole genome shotgun (WGS) entry which is preliminary data.</text>
</comment>
<dbReference type="OrthoDB" id="391538at2"/>
<dbReference type="GO" id="GO:0016887">
    <property type="term" value="F:ATP hydrolysis activity"/>
    <property type="evidence" value="ECO:0007669"/>
    <property type="project" value="InterPro"/>
</dbReference>
<evidence type="ECO:0000256" key="2">
    <source>
        <dbReference type="ARBA" id="ARBA00012517"/>
    </source>
</evidence>
<evidence type="ECO:0000256" key="15">
    <source>
        <dbReference type="SAM" id="MobiDB-lite"/>
    </source>
</evidence>
<keyword evidence="11" id="KW-0186">Copper</keyword>
<evidence type="ECO:0000313" key="19">
    <source>
        <dbReference type="Proteomes" id="UP000239772"/>
    </source>
</evidence>